<feature type="compositionally biased region" description="Pro residues" evidence="2">
    <location>
        <begin position="55"/>
        <end position="77"/>
    </location>
</feature>
<feature type="domain" description="BHLH" evidence="3">
    <location>
        <begin position="126"/>
        <end position="208"/>
    </location>
</feature>
<keyword evidence="5" id="KW-1185">Reference proteome</keyword>
<dbReference type="SMART" id="SM00353">
    <property type="entry name" value="HLH"/>
    <property type="match status" value="1"/>
</dbReference>
<organism evidence="4 5">
    <name type="scientific">Diutina rugosa</name>
    <name type="common">Yeast</name>
    <name type="synonym">Candida rugosa</name>
    <dbReference type="NCBI Taxonomy" id="5481"/>
    <lineage>
        <taxon>Eukaryota</taxon>
        <taxon>Fungi</taxon>
        <taxon>Dikarya</taxon>
        <taxon>Ascomycota</taxon>
        <taxon>Saccharomycotina</taxon>
        <taxon>Pichiomycetes</taxon>
        <taxon>Debaryomycetaceae</taxon>
        <taxon>Diutina</taxon>
    </lineage>
</organism>
<protein>
    <recommendedName>
        <fullName evidence="3">BHLH domain-containing protein</fullName>
    </recommendedName>
</protein>
<name>A0A642UI36_DIURU</name>
<accession>A0A642UI36</accession>
<dbReference type="SUPFAM" id="SSF47459">
    <property type="entry name" value="HLH, helix-loop-helix DNA-binding domain"/>
    <property type="match status" value="1"/>
</dbReference>
<feature type="region of interest" description="Disordered" evidence="2">
    <location>
        <begin position="1"/>
        <end position="83"/>
    </location>
</feature>
<dbReference type="PROSITE" id="PS50888">
    <property type="entry name" value="BHLH"/>
    <property type="match status" value="1"/>
</dbReference>
<feature type="compositionally biased region" description="Pro residues" evidence="2">
    <location>
        <begin position="24"/>
        <end position="46"/>
    </location>
</feature>
<keyword evidence="1" id="KW-0175">Coiled coil</keyword>
<dbReference type="Pfam" id="PF00010">
    <property type="entry name" value="HLH"/>
    <property type="match status" value="1"/>
</dbReference>
<reference evidence="4 5" key="1">
    <citation type="submission" date="2019-07" db="EMBL/GenBank/DDBJ databases">
        <title>Genome assembly of two rare yeast pathogens: Diutina rugosa and Trichomonascus ciferrii.</title>
        <authorList>
            <person name="Mixao V."/>
            <person name="Saus E."/>
            <person name="Hansen A."/>
            <person name="Lass-Flor C."/>
            <person name="Gabaldon T."/>
        </authorList>
    </citation>
    <scope>NUCLEOTIDE SEQUENCE [LARGE SCALE GENOMIC DNA]</scope>
    <source>
        <strain evidence="4 5">CBS 613</strain>
    </source>
</reference>
<dbReference type="InterPro" id="IPR036638">
    <property type="entry name" value="HLH_DNA-bd_sf"/>
</dbReference>
<feature type="coiled-coil region" evidence="1">
    <location>
        <begin position="105"/>
        <end position="132"/>
    </location>
</feature>
<dbReference type="Gene3D" id="4.10.280.10">
    <property type="entry name" value="Helix-loop-helix DNA-binding domain"/>
    <property type="match status" value="1"/>
</dbReference>
<dbReference type="GO" id="GO:0046983">
    <property type="term" value="F:protein dimerization activity"/>
    <property type="evidence" value="ECO:0007669"/>
    <property type="project" value="InterPro"/>
</dbReference>
<evidence type="ECO:0000313" key="4">
    <source>
        <dbReference type="EMBL" id="KAA8897326.1"/>
    </source>
</evidence>
<dbReference type="Proteomes" id="UP000449547">
    <property type="component" value="Unassembled WGS sequence"/>
</dbReference>
<proteinExistence type="predicted"/>
<sequence length="240" mass="27472">MSHSHQSVYLPPIRTYPPQIQGPLPGPPSPPPEPTQSSQQPPPPLRYLPNTSTHPIPPPLMAQMPPPLVAAPPPSAPPSHQIRPEKTEIIGPETTVDSKETDCNLRKLKSRVRRWEDANAEDKARYKKAKHNVIERNRRTLILNRIDELATLVPPSMLRPLKCAVEHFKRSRNPPPFDVHLISGLKTGRKRLFKKTVLTQSINYIKHLLYVVEQQELERARLQQRILFSSKDTTRHLLHR</sequence>
<dbReference type="EMBL" id="SWFT01000158">
    <property type="protein sequence ID" value="KAA8897326.1"/>
    <property type="molecule type" value="Genomic_DNA"/>
</dbReference>
<dbReference type="VEuPathDB" id="FungiDB:DIURU_005303"/>
<evidence type="ECO:0000256" key="2">
    <source>
        <dbReference type="SAM" id="MobiDB-lite"/>
    </source>
</evidence>
<evidence type="ECO:0000313" key="5">
    <source>
        <dbReference type="Proteomes" id="UP000449547"/>
    </source>
</evidence>
<dbReference type="AlphaFoldDB" id="A0A642UI36"/>
<dbReference type="RefSeq" id="XP_034009927.1">
    <property type="nucleotide sequence ID" value="XM_034158271.1"/>
</dbReference>
<dbReference type="InterPro" id="IPR011598">
    <property type="entry name" value="bHLH_dom"/>
</dbReference>
<evidence type="ECO:0000256" key="1">
    <source>
        <dbReference type="SAM" id="Coils"/>
    </source>
</evidence>
<gene>
    <name evidence="4" type="ORF">DIURU_005303</name>
</gene>
<comment type="caution">
    <text evidence="4">The sequence shown here is derived from an EMBL/GenBank/DDBJ whole genome shotgun (WGS) entry which is preliminary data.</text>
</comment>
<dbReference type="SUPFAM" id="SSF81995">
    <property type="entry name" value="beta-sandwich domain of Sec23/24"/>
    <property type="match status" value="1"/>
</dbReference>
<dbReference type="GeneID" id="54783954"/>
<evidence type="ECO:0000259" key="3">
    <source>
        <dbReference type="PROSITE" id="PS50888"/>
    </source>
</evidence>